<keyword evidence="11" id="KW-1185">Reference proteome</keyword>
<organism evidence="10 11">
    <name type="scientific">Desulfocicer vacuolatum DSM 3385</name>
    <dbReference type="NCBI Taxonomy" id="1121400"/>
    <lineage>
        <taxon>Bacteria</taxon>
        <taxon>Pseudomonadati</taxon>
        <taxon>Thermodesulfobacteriota</taxon>
        <taxon>Desulfobacteria</taxon>
        <taxon>Desulfobacterales</taxon>
        <taxon>Desulfobacteraceae</taxon>
        <taxon>Desulfocicer</taxon>
    </lineage>
</organism>
<dbReference type="GO" id="GO:0046872">
    <property type="term" value="F:metal ion binding"/>
    <property type="evidence" value="ECO:0007669"/>
    <property type="project" value="UniProtKB-KW"/>
</dbReference>
<keyword evidence="6" id="KW-0408">Iron</keyword>
<dbReference type="InterPro" id="IPR001041">
    <property type="entry name" value="2Fe-2S_ferredoxin-type"/>
</dbReference>
<dbReference type="OrthoDB" id="9775084at2"/>
<dbReference type="InterPro" id="IPR025192">
    <property type="entry name" value="Succ_DH/fum_Rdtase_N"/>
</dbReference>
<comment type="cofactor">
    <cofactor evidence="1">
        <name>[3Fe-4S] cluster</name>
        <dbReference type="ChEBI" id="CHEBI:21137"/>
    </cofactor>
</comment>
<dbReference type="Gene3D" id="1.10.150.120">
    <property type="entry name" value="[2Fe-2S]-binding domain"/>
    <property type="match status" value="1"/>
</dbReference>
<dbReference type="CDD" id="cd00207">
    <property type="entry name" value="fer2"/>
    <property type="match status" value="1"/>
</dbReference>
<proteinExistence type="inferred from homology"/>
<dbReference type="Pfam" id="PF13085">
    <property type="entry name" value="Fer2_3"/>
    <property type="match status" value="1"/>
</dbReference>
<dbReference type="SUPFAM" id="SSF47741">
    <property type="entry name" value="CO dehydrogenase ISP C-domain like"/>
    <property type="match status" value="1"/>
</dbReference>
<dbReference type="PROSITE" id="PS51085">
    <property type="entry name" value="2FE2S_FER_2"/>
    <property type="match status" value="1"/>
</dbReference>
<dbReference type="InterPro" id="IPR036010">
    <property type="entry name" value="2Fe-2S_ferredoxin-like_sf"/>
</dbReference>
<dbReference type="EMBL" id="FWXY01000006">
    <property type="protein sequence ID" value="SMC65182.1"/>
    <property type="molecule type" value="Genomic_DNA"/>
</dbReference>
<dbReference type="InterPro" id="IPR002888">
    <property type="entry name" value="2Fe-2S-bd"/>
</dbReference>
<comment type="similarity">
    <text evidence="2">Belongs to the succinate dehydrogenase/fumarate reductase iron-sulfur protein family.</text>
</comment>
<dbReference type="Gene3D" id="3.10.20.30">
    <property type="match status" value="1"/>
</dbReference>
<dbReference type="Proteomes" id="UP000192418">
    <property type="component" value="Unassembled WGS sequence"/>
</dbReference>
<accession>A0A1W2AXJ6</accession>
<dbReference type="InterPro" id="IPR036884">
    <property type="entry name" value="2Fe-2S-bd_dom_sf"/>
</dbReference>
<evidence type="ECO:0000256" key="5">
    <source>
        <dbReference type="ARBA" id="ARBA00023002"/>
    </source>
</evidence>
<dbReference type="InterPro" id="IPR051452">
    <property type="entry name" value="Diverse_Oxidoreductases"/>
</dbReference>
<dbReference type="RefSeq" id="WP_084068071.1">
    <property type="nucleotide sequence ID" value="NZ_FWXY01000006.1"/>
</dbReference>
<dbReference type="PANTHER" id="PTHR44379:SF5">
    <property type="entry name" value="OXIDOREDUCTASE WITH IRON-SULFUR SUBUNIT"/>
    <property type="match status" value="1"/>
</dbReference>
<evidence type="ECO:0000256" key="7">
    <source>
        <dbReference type="ARBA" id="ARBA00023014"/>
    </source>
</evidence>
<dbReference type="PROSITE" id="PS00197">
    <property type="entry name" value="2FE2S_FER_1"/>
    <property type="match status" value="1"/>
</dbReference>
<evidence type="ECO:0000259" key="9">
    <source>
        <dbReference type="PROSITE" id="PS51085"/>
    </source>
</evidence>
<sequence length="163" mass="17959">MKMPVTLNINNTTWNLDIDANATLLEVLRNNVLNQQSVHRSCEEGECGACTVLMDGKPVNSCLVMAASAQGSTIITSEGLMRGDELHPLMKAFVDELGLQCGFCTPGMVMSAYALINQWEDEELSDMDIRKAIEGNLCRCTGYVNIVNSIRRAKQAKDAGNWW</sequence>
<protein>
    <submittedName>
        <fullName evidence="10">Carbon-monoxide dehydrogenase small subunit</fullName>
    </submittedName>
</protein>
<dbReference type="GO" id="GO:0016491">
    <property type="term" value="F:oxidoreductase activity"/>
    <property type="evidence" value="ECO:0007669"/>
    <property type="project" value="UniProtKB-KW"/>
</dbReference>
<evidence type="ECO:0000256" key="6">
    <source>
        <dbReference type="ARBA" id="ARBA00023004"/>
    </source>
</evidence>
<dbReference type="InterPro" id="IPR006058">
    <property type="entry name" value="2Fe2S_fd_BS"/>
</dbReference>
<evidence type="ECO:0000256" key="1">
    <source>
        <dbReference type="ARBA" id="ARBA00001927"/>
    </source>
</evidence>
<dbReference type="GO" id="GO:0051537">
    <property type="term" value="F:2 iron, 2 sulfur cluster binding"/>
    <property type="evidence" value="ECO:0007669"/>
    <property type="project" value="UniProtKB-KW"/>
</dbReference>
<evidence type="ECO:0000313" key="10">
    <source>
        <dbReference type="EMBL" id="SMC65182.1"/>
    </source>
</evidence>
<comment type="cofactor">
    <cofactor evidence="8">
        <name>[2Fe-2S] cluster</name>
        <dbReference type="ChEBI" id="CHEBI:190135"/>
    </cofactor>
</comment>
<evidence type="ECO:0000313" key="11">
    <source>
        <dbReference type="Proteomes" id="UP000192418"/>
    </source>
</evidence>
<keyword evidence="7" id="KW-0411">Iron-sulfur</keyword>
<evidence type="ECO:0000256" key="8">
    <source>
        <dbReference type="ARBA" id="ARBA00034078"/>
    </source>
</evidence>
<name>A0A1W2AXJ6_9BACT</name>
<keyword evidence="3" id="KW-0001">2Fe-2S</keyword>
<reference evidence="10 11" key="1">
    <citation type="submission" date="2017-04" db="EMBL/GenBank/DDBJ databases">
        <authorList>
            <person name="Afonso C.L."/>
            <person name="Miller P.J."/>
            <person name="Scott M.A."/>
            <person name="Spackman E."/>
            <person name="Goraichik I."/>
            <person name="Dimitrov K.M."/>
            <person name="Suarez D.L."/>
            <person name="Swayne D.E."/>
        </authorList>
    </citation>
    <scope>NUCLEOTIDE SEQUENCE [LARGE SCALE GENOMIC DNA]</scope>
    <source>
        <strain evidence="10 11">DSM 3385</strain>
    </source>
</reference>
<evidence type="ECO:0000256" key="3">
    <source>
        <dbReference type="ARBA" id="ARBA00022714"/>
    </source>
</evidence>
<dbReference type="PANTHER" id="PTHR44379">
    <property type="entry name" value="OXIDOREDUCTASE WITH IRON-SULFUR SUBUNIT"/>
    <property type="match status" value="1"/>
</dbReference>
<keyword evidence="5" id="KW-0560">Oxidoreductase</keyword>
<gene>
    <name evidence="10" type="ORF">SAMN02746065_106123</name>
</gene>
<evidence type="ECO:0000256" key="4">
    <source>
        <dbReference type="ARBA" id="ARBA00022723"/>
    </source>
</evidence>
<dbReference type="STRING" id="1121400.SAMN02746065_106123"/>
<keyword evidence="4" id="KW-0479">Metal-binding</keyword>
<dbReference type="Pfam" id="PF01799">
    <property type="entry name" value="Fer2_2"/>
    <property type="match status" value="1"/>
</dbReference>
<dbReference type="InterPro" id="IPR012675">
    <property type="entry name" value="Beta-grasp_dom_sf"/>
</dbReference>
<dbReference type="SUPFAM" id="SSF54292">
    <property type="entry name" value="2Fe-2S ferredoxin-like"/>
    <property type="match status" value="1"/>
</dbReference>
<dbReference type="GO" id="GO:0009055">
    <property type="term" value="F:electron transfer activity"/>
    <property type="evidence" value="ECO:0007669"/>
    <property type="project" value="InterPro"/>
</dbReference>
<evidence type="ECO:0000256" key="2">
    <source>
        <dbReference type="ARBA" id="ARBA00009433"/>
    </source>
</evidence>
<dbReference type="AlphaFoldDB" id="A0A1W2AXJ6"/>
<feature type="domain" description="2Fe-2S ferredoxin-type" evidence="9">
    <location>
        <begin position="3"/>
        <end position="80"/>
    </location>
</feature>